<gene>
    <name evidence="1" type="ORF">BDN72DRAFT_857283</name>
</gene>
<protein>
    <submittedName>
        <fullName evidence="1">Uncharacterized protein</fullName>
    </submittedName>
</protein>
<evidence type="ECO:0000313" key="1">
    <source>
        <dbReference type="EMBL" id="TFK70036.1"/>
    </source>
</evidence>
<name>A0ACD3AXG0_9AGAR</name>
<dbReference type="Proteomes" id="UP000308600">
    <property type="component" value="Unassembled WGS sequence"/>
</dbReference>
<keyword evidence="2" id="KW-1185">Reference proteome</keyword>
<sequence length="324" mass="35683">MECSGGPFESGGYAKASSGDGSGEVPEYLMLLVKRLGSFEMRNLYIRALSWWLPMTHHISYLSRASAWAARFIPDPLVITYVGSATTQSQAANTVSNSKIKASSLSPHLLSYKFEALLVGITVCFTTMWVDGGRSVYMAQQHGIRPALALALALPLLITSRLPLLLLPPLLPIPVHSFPTPANPDHIIPAPSLPDPSLSIQTTLSTLNTTMTRLRLLKYTQAALMCVPELPTQAGEWWEKGKREGDWIRGDEEVRRVARGVGLAYENKREVNEMLDEERVVRPKGEGKKVVEDGVEIPEEGGLRTSARQAVGTLKKAYVPSQYW</sequence>
<organism evidence="1 2">
    <name type="scientific">Pluteus cervinus</name>
    <dbReference type="NCBI Taxonomy" id="181527"/>
    <lineage>
        <taxon>Eukaryota</taxon>
        <taxon>Fungi</taxon>
        <taxon>Dikarya</taxon>
        <taxon>Basidiomycota</taxon>
        <taxon>Agaricomycotina</taxon>
        <taxon>Agaricomycetes</taxon>
        <taxon>Agaricomycetidae</taxon>
        <taxon>Agaricales</taxon>
        <taxon>Pluteineae</taxon>
        <taxon>Pluteaceae</taxon>
        <taxon>Pluteus</taxon>
    </lineage>
</organism>
<reference evidence="1 2" key="1">
    <citation type="journal article" date="2019" name="Nat. Ecol. Evol.">
        <title>Megaphylogeny resolves global patterns of mushroom evolution.</title>
        <authorList>
            <person name="Varga T."/>
            <person name="Krizsan K."/>
            <person name="Foldi C."/>
            <person name="Dima B."/>
            <person name="Sanchez-Garcia M."/>
            <person name="Sanchez-Ramirez S."/>
            <person name="Szollosi G.J."/>
            <person name="Szarkandi J.G."/>
            <person name="Papp V."/>
            <person name="Albert L."/>
            <person name="Andreopoulos W."/>
            <person name="Angelini C."/>
            <person name="Antonin V."/>
            <person name="Barry K.W."/>
            <person name="Bougher N.L."/>
            <person name="Buchanan P."/>
            <person name="Buyck B."/>
            <person name="Bense V."/>
            <person name="Catcheside P."/>
            <person name="Chovatia M."/>
            <person name="Cooper J."/>
            <person name="Damon W."/>
            <person name="Desjardin D."/>
            <person name="Finy P."/>
            <person name="Geml J."/>
            <person name="Haridas S."/>
            <person name="Hughes K."/>
            <person name="Justo A."/>
            <person name="Karasinski D."/>
            <person name="Kautmanova I."/>
            <person name="Kiss B."/>
            <person name="Kocsube S."/>
            <person name="Kotiranta H."/>
            <person name="LaButti K.M."/>
            <person name="Lechner B.E."/>
            <person name="Liimatainen K."/>
            <person name="Lipzen A."/>
            <person name="Lukacs Z."/>
            <person name="Mihaltcheva S."/>
            <person name="Morgado L.N."/>
            <person name="Niskanen T."/>
            <person name="Noordeloos M.E."/>
            <person name="Ohm R.A."/>
            <person name="Ortiz-Santana B."/>
            <person name="Ovrebo C."/>
            <person name="Racz N."/>
            <person name="Riley R."/>
            <person name="Savchenko A."/>
            <person name="Shiryaev A."/>
            <person name="Soop K."/>
            <person name="Spirin V."/>
            <person name="Szebenyi C."/>
            <person name="Tomsovsky M."/>
            <person name="Tulloss R.E."/>
            <person name="Uehling J."/>
            <person name="Grigoriev I.V."/>
            <person name="Vagvolgyi C."/>
            <person name="Papp T."/>
            <person name="Martin F.M."/>
            <person name="Miettinen O."/>
            <person name="Hibbett D.S."/>
            <person name="Nagy L.G."/>
        </authorList>
    </citation>
    <scope>NUCLEOTIDE SEQUENCE [LARGE SCALE GENOMIC DNA]</scope>
    <source>
        <strain evidence="1 2">NL-1719</strain>
    </source>
</reference>
<evidence type="ECO:0000313" key="2">
    <source>
        <dbReference type="Proteomes" id="UP000308600"/>
    </source>
</evidence>
<accession>A0ACD3AXG0</accession>
<dbReference type="EMBL" id="ML208320">
    <property type="protein sequence ID" value="TFK70036.1"/>
    <property type="molecule type" value="Genomic_DNA"/>
</dbReference>
<proteinExistence type="predicted"/>